<proteinExistence type="predicted"/>
<evidence type="ECO:0000313" key="2">
    <source>
        <dbReference type="Proteomes" id="UP001642464"/>
    </source>
</evidence>
<evidence type="ECO:0000313" key="1">
    <source>
        <dbReference type="EMBL" id="CAK9098950.1"/>
    </source>
</evidence>
<reference evidence="1 2" key="1">
    <citation type="submission" date="2024-02" db="EMBL/GenBank/DDBJ databases">
        <authorList>
            <person name="Chen Y."/>
            <person name="Shah S."/>
            <person name="Dougan E. K."/>
            <person name="Thang M."/>
            <person name="Chan C."/>
        </authorList>
    </citation>
    <scope>NUCLEOTIDE SEQUENCE [LARGE SCALE GENOMIC DNA]</scope>
</reference>
<keyword evidence="2" id="KW-1185">Reference proteome</keyword>
<accession>A0ABP0RHD4</accession>
<name>A0ABP0RHD4_9DINO</name>
<dbReference type="EMBL" id="CAXAMM010041351">
    <property type="protein sequence ID" value="CAK9098950.1"/>
    <property type="molecule type" value="Genomic_DNA"/>
</dbReference>
<organism evidence="1 2">
    <name type="scientific">Durusdinium trenchii</name>
    <dbReference type="NCBI Taxonomy" id="1381693"/>
    <lineage>
        <taxon>Eukaryota</taxon>
        <taxon>Sar</taxon>
        <taxon>Alveolata</taxon>
        <taxon>Dinophyceae</taxon>
        <taxon>Suessiales</taxon>
        <taxon>Symbiodiniaceae</taxon>
        <taxon>Durusdinium</taxon>
    </lineage>
</organism>
<sequence length="455" mass="51217">MSWAAFWREPILGITNPEFSGLARSLGRESNASRNLYRYILRKNKALPIPITFVQTPVRKKKNVKVKIIPWPCMLLTDWVKVCMEDPEYRGRFFLGGHTLDTLEQAEDMLETFWHRYAKVETALSPTHPRRTIPVFLHGDEGRGLVHRPCLVLAYQPVLGVVGEATPNSHGNTFNTRMLFTVVPSAQYAPDGSTLQCLMETLTQDLNRARETGIEDWYDVSAGNPVRSMPKGAEVEDPFHQGDMAAIRFAEPIEFGQSVRALKIDIAHCYAISGFGKDDIASTLVFLAVRCSIFGHASFEAQLEEAFCHFKEWTRQKGKRTTVTEFSKTTLKISSLQDFPAGLGKGSDCAVISAWLEFVLQKLSWEDVPEQCRDLLQVVKWGNASANAFFRLVYSGSTWLDRQQAKLAVQHGWAFTEAFGACASLSHALGWKLWYIRPKLHLMLHVVILSGTSFG</sequence>
<dbReference type="Proteomes" id="UP001642464">
    <property type="component" value="Unassembled WGS sequence"/>
</dbReference>
<comment type="caution">
    <text evidence="1">The sequence shown here is derived from an EMBL/GenBank/DDBJ whole genome shotgun (WGS) entry which is preliminary data.</text>
</comment>
<gene>
    <name evidence="1" type="ORF">SCF082_LOCUS46367</name>
</gene>
<protein>
    <submittedName>
        <fullName evidence="1">Uncharacterized protein</fullName>
    </submittedName>
</protein>